<sequence length="211" mass="24891">MSSEKEIKKRLYIKYTLKEIKKILKKKQWKKVRIEELEQDIIKCIMELEKDADYGENDYKKHALCNSIFPGIAAYQILQKYGFTKDEAYYILESVFESIAKLAGMIYNTLDLLPNGYKLIRKSLWNDMKGKNRKCWETDFLQDDDNGFAYTVNKCIFVDVPSENSCSEISKLYCKNDTYCFRGLHRHVKWKRTQTLGEGGNCCDFVFEKVK</sequence>
<evidence type="ECO:0000313" key="4">
    <source>
        <dbReference type="Proteomes" id="UP000486601"/>
    </source>
</evidence>
<dbReference type="RefSeq" id="WP_040109174.1">
    <property type="nucleotide sequence ID" value="NZ_CBCRVC010000011.1"/>
</dbReference>
<protein>
    <recommendedName>
        <fullName evidence="5">L-2-amino-thiazoline-4-carboxylic acid hydrolase</fullName>
    </recommendedName>
</protein>
<organism evidence="1 4">
    <name type="scientific">Clostridium sporogenes</name>
    <dbReference type="NCBI Taxonomy" id="1509"/>
    <lineage>
        <taxon>Bacteria</taxon>
        <taxon>Bacillati</taxon>
        <taxon>Bacillota</taxon>
        <taxon>Clostridia</taxon>
        <taxon>Eubacteriales</taxon>
        <taxon>Clostridiaceae</taxon>
        <taxon>Clostridium</taxon>
    </lineage>
</organism>
<evidence type="ECO:0000313" key="1">
    <source>
        <dbReference type="EMBL" id="NFR61092.1"/>
    </source>
</evidence>
<name>A0A7X5P8I9_CLOSG</name>
<keyword evidence="3" id="KW-1185">Reference proteome</keyword>
<dbReference type="EMBL" id="PDLH01000007">
    <property type="protein sequence ID" value="PHH01279.1"/>
    <property type="molecule type" value="Genomic_DNA"/>
</dbReference>
<proteinExistence type="predicted"/>
<reference evidence="2 3" key="1">
    <citation type="submission" date="2017-09" db="EMBL/GenBank/DDBJ databases">
        <title>FDA dAtabase for Regulatory Grade micrObial Sequences (FDA-ARGOS): Supporting development and validation of Infectious Disease Dx tests.</title>
        <authorList>
            <person name="Kerrigan L."/>
            <person name="Long C."/>
            <person name="Tallon L.J."/>
            <person name="Sadzewicz L."/>
            <person name="Ott S."/>
            <person name="Zhao X."/>
            <person name="Nagaraj S."/>
            <person name="Vavikolanu K."/>
            <person name="Aluvathingal J."/>
            <person name="Nadendla S."/>
            <person name="Sichtig H."/>
        </authorList>
    </citation>
    <scope>NUCLEOTIDE SEQUENCE [LARGE SCALE GENOMIC DNA]</scope>
    <source>
        <strain evidence="2 3">FDAARGOS_423</strain>
    </source>
</reference>
<reference evidence="1 4" key="2">
    <citation type="submission" date="2019-04" db="EMBL/GenBank/DDBJ databases">
        <title>Genome sequencing of Clostridium botulinum Groups I-IV and Clostridium butyricum.</title>
        <authorList>
            <person name="Brunt J."/>
            <person name="Van Vliet A.H.M."/>
            <person name="Stringer S.C."/>
            <person name="Carter A.T."/>
            <person name="Peck M.W."/>
        </authorList>
    </citation>
    <scope>NUCLEOTIDE SEQUENCE [LARGE SCALE GENOMIC DNA]</scope>
    <source>
        <strain evidence="1 4">IFR 18/108</strain>
    </source>
</reference>
<evidence type="ECO:0008006" key="5">
    <source>
        <dbReference type="Google" id="ProtNLM"/>
    </source>
</evidence>
<dbReference type="EMBL" id="SXCS01000003">
    <property type="protein sequence ID" value="NFR61092.1"/>
    <property type="molecule type" value="Genomic_DNA"/>
</dbReference>
<evidence type="ECO:0000313" key="2">
    <source>
        <dbReference type="EMBL" id="PHH01279.1"/>
    </source>
</evidence>
<accession>A0A7X5P8I9</accession>
<evidence type="ECO:0000313" key="3">
    <source>
        <dbReference type="Proteomes" id="UP000223854"/>
    </source>
</evidence>
<gene>
    <name evidence="2" type="ORF">CRX47_16100</name>
    <name evidence="1" type="ORF">FDF70_06165</name>
</gene>
<dbReference type="InterPro" id="IPR026002">
    <property type="entry name" value="ATC_hydrolase-like"/>
</dbReference>
<comment type="caution">
    <text evidence="1">The sequence shown here is derived from an EMBL/GenBank/DDBJ whole genome shotgun (WGS) entry which is preliminary data.</text>
</comment>
<dbReference type="Pfam" id="PF14196">
    <property type="entry name" value="ATC_hydrolase"/>
    <property type="match status" value="1"/>
</dbReference>
<dbReference type="Proteomes" id="UP000223854">
    <property type="component" value="Unassembled WGS sequence"/>
</dbReference>
<dbReference type="Proteomes" id="UP000486601">
    <property type="component" value="Unassembled WGS sequence"/>
</dbReference>
<dbReference type="AlphaFoldDB" id="A0A7X5P8I9"/>